<evidence type="ECO:0000256" key="2">
    <source>
        <dbReference type="ARBA" id="ARBA00022827"/>
    </source>
</evidence>
<keyword evidence="6" id="KW-1185">Reference proteome</keyword>
<dbReference type="RefSeq" id="WP_011293010.1">
    <property type="nucleotide sequence ID" value="NZ_AOSG01000079.1"/>
</dbReference>
<evidence type="ECO:0000256" key="3">
    <source>
        <dbReference type="ARBA" id="ARBA00023002"/>
    </source>
</evidence>
<name>A0A9P2WQ09_THEFU</name>
<accession>A0A9P2WQ09</accession>
<dbReference type="InterPro" id="IPR002346">
    <property type="entry name" value="Mopterin_DH_FAD-bd"/>
</dbReference>
<dbReference type="Gene3D" id="3.30.390.50">
    <property type="entry name" value="CO dehydrogenase flavoprotein, C-terminal domain"/>
    <property type="match status" value="1"/>
</dbReference>
<dbReference type="EMBL" id="AOSG01000079">
    <property type="protein sequence ID" value="EOR70321.1"/>
    <property type="molecule type" value="Genomic_DNA"/>
</dbReference>
<dbReference type="InterPro" id="IPR036318">
    <property type="entry name" value="FAD-bd_PCMH-like_sf"/>
</dbReference>
<dbReference type="InterPro" id="IPR016166">
    <property type="entry name" value="FAD-bd_PCMH"/>
</dbReference>
<dbReference type="InterPro" id="IPR051312">
    <property type="entry name" value="Diverse_Substr_Oxidored"/>
</dbReference>
<dbReference type="SMART" id="SM01092">
    <property type="entry name" value="CO_deh_flav_C"/>
    <property type="match status" value="1"/>
</dbReference>
<reference evidence="5 6" key="1">
    <citation type="journal article" date="2013" name="Genome Announc.">
        <title>Draft Genome Sequence of the Lignocellulose Decomposer Thermobifida fusca Strain TM51.</title>
        <authorList>
            <person name="Toth A."/>
            <person name="Barna T."/>
            <person name="Nagy I."/>
            <person name="Horvath B."/>
            <person name="Nagy I."/>
            <person name="Tancsics A."/>
            <person name="Kriszt B."/>
            <person name="Baka E."/>
            <person name="Fekete C."/>
            <person name="Kukolya J."/>
        </authorList>
    </citation>
    <scope>NUCLEOTIDE SEQUENCE [LARGE SCALE GENOMIC DNA]</scope>
    <source>
        <strain evidence="5 6">TM51</strain>
    </source>
</reference>
<dbReference type="InterPro" id="IPR016169">
    <property type="entry name" value="FAD-bd_PCMH_sub2"/>
</dbReference>
<keyword evidence="2" id="KW-0274">FAD</keyword>
<dbReference type="InterPro" id="IPR036683">
    <property type="entry name" value="CO_DH_flav_C_dom_sf"/>
</dbReference>
<evidence type="ECO:0000259" key="4">
    <source>
        <dbReference type="PROSITE" id="PS51387"/>
    </source>
</evidence>
<dbReference type="PROSITE" id="PS51387">
    <property type="entry name" value="FAD_PCMH"/>
    <property type="match status" value="1"/>
</dbReference>
<dbReference type="SUPFAM" id="SSF56176">
    <property type="entry name" value="FAD-binding/transporter-associated domain-like"/>
    <property type="match status" value="1"/>
</dbReference>
<proteinExistence type="predicted"/>
<keyword evidence="1" id="KW-0285">Flavoprotein</keyword>
<dbReference type="Gene3D" id="3.30.465.10">
    <property type="match status" value="1"/>
</dbReference>
<dbReference type="Pfam" id="PF00941">
    <property type="entry name" value="FAD_binding_5"/>
    <property type="match status" value="1"/>
</dbReference>
<dbReference type="Proteomes" id="UP000014184">
    <property type="component" value="Unassembled WGS sequence"/>
</dbReference>
<evidence type="ECO:0000313" key="5">
    <source>
        <dbReference type="EMBL" id="EOR70321.1"/>
    </source>
</evidence>
<evidence type="ECO:0000256" key="1">
    <source>
        <dbReference type="ARBA" id="ARBA00022630"/>
    </source>
</evidence>
<gene>
    <name evidence="5" type="ORF">TM51_13317</name>
</gene>
<dbReference type="GO" id="GO:0016491">
    <property type="term" value="F:oxidoreductase activity"/>
    <property type="evidence" value="ECO:0007669"/>
    <property type="project" value="UniProtKB-KW"/>
</dbReference>
<comment type="caution">
    <text evidence="5">The sequence shown here is derived from an EMBL/GenBank/DDBJ whole genome shotgun (WGS) entry which is preliminary data.</text>
</comment>
<dbReference type="PANTHER" id="PTHR42659">
    <property type="entry name" value="XANTHINE DEHYDROGENASE SUBUNIT C-RELATED"/>
    <property type="match status" value="1"/>
</dbReference>
<dbReference type="InterPro" id="IPR005107">
    <property type="entry name" value="CO_DH_flav_C"/>
</dbReference>
<dbReference type="PANTHER" id="PTHR42659:SF2">
    <property type="entry name" value="XANTHINE DEHYDROGENASE SUBUNIT C-RELATED"/>
    <property type="match status" value="1"/>
</dbReference>
<evidence type="ECO:0000313" key="6">
    <source>
        <dbReference type="Proteomes" id="UP000014184"/>
    </source>
</evidence>
<keyword evidence="3" id="KW-0560">Oxidoreductase</keyword>
<feature type="domain" description="FAD-binding PCMH-type" evidence="4">
    <location>
        <begin position="7"/>
        <end position="182"/>
    </location>
</feature>
<protein>
    <submittedName>
        <fullName evidence="5">Molybdopterin dehydrogenase</fullName>
    </submittedName>
</protein>
<organism evidence="5 6">
    <name type="scientific">Thermobifida fusca TM51</name>
    <dbReference type="NCBI Taxonomy" id="1169414"/>
    <lineage>
        <taxon>Bacteria</taxon>
        <taxon>Bacillati</taxon>
        <taxon>Actinomycetota</taxon>
        <taxon>Actinomycetes</taxon>
        <taxon>Streptosporangiales</taxon>
        <taxon>Nocardiopsidaceae</taxon>
        <taxon>Thermobifida</taxon>
    </lineage>
</organism>
<dbReference type="Gene3D" id="3.30.43.10">
    <property type="entry name" value="Uridine Diphospho-n-acetylenolpyruvylglucosamine Reductase, domain 2"/>
    <property type="match status" value="1"/>
</dbReference>
<dbReference type="SUPFAM" id="SSF55447">
    <property type="entry name" value="CO dehydrogenase flavoprotein C-terminal domain-like"/>
    <property type="match status" value="1"/>
</dbReference>
<sequence>MSGDNGVLPPGCEYARAHSIAEAVQILGESLEGRVLAGGQSLVPLLRSHQVCPDVLVDLGGVAELRGVRDEGDSLWIGALTTYHEVASHPLVRSHAPLLARVAGVIADPAVRHRGTVGGALAYADPAFELPTAAVALGAECRITGPAGERGVPAAHFFVAKRTTAIGPDELVTGIRVPKWPGWSFHYERFPTDRRSWAIGGAAAGVRRGDGVIAAARVVLGNVGPTPLRAATVEAACIGLPSRAALLRAAARAVDEVLPSDSASGDVEHRGLARVLTGRALITAAGV</sequence>
<dbReference type="InterPro" id="IPR016167">
    <property type="entry name" value="FAD-bd_PCMH_sub1"/>
</dbReference>
<dbReference type="AlphaFoldDB" id="A0A9P2WQ09"/>
<dbReference type="GO" id="GO:0071949">
    <property type="term" value="F:FAD binding"/>
    <property type="evidence" value="ECO:0007669"/>
    <property type="project" value="InterPro"/>
</dbReference>
<dbReference type="Pfam" id="PF03450">
    <property type="entry name" value="CO_deh_flav_C"/>
    <property type="match status" value="1"/>
</dbReference>